<dbReference type="Proteomes" id="UP001147148">
    <property type="component" value="Unassembled WGS sequence"/>
</dbReference>
<protein>
    <submittedName>
        <fullName evidence="4">HAD family hydrolase</fullName>
    </submittedName>
</protein>
<dbReference type="PANTHER" id="PTHR46470:SF2">
    <property type="entry name" value="GLYCERALDEHYDE 3-PHOSPHATE PHOSPHATASE"/>
    <property type="match status" value="1"/>
</dbReference>
<keyword evidence="1" id="KW-0479">Metal-binding</keyword>
<dbReference type="EMBL" id="JAPDSH010000001">
    <property type="protein sequence ID" value="MDF0479048.1"/>
    <property type="molecule type" value="Genomic_DNA"/>
</dbReference>
<gene>
    <name evidence="4" type="ORF">OL233_02010</name>
</gene>
<dbReference type="GO" id="GO:0016787">
    <property type="term" value="F:hydrolase activity"/>
    <property type="evidence" value="ECO:0007669"/>
    <property type="project" value="UniProtKB-KW"/>
</dbReference>
<dbReference type="Gene3D" id="1.20.120.710">
    <property type="entry name" value="Haloacid dehalogenase hydrolase-like domain"/>
    <property type="match status" value="1"/>
</dbReference>
<dbReference type="InterPro" id="IPR023214">
    <property type="entry name" value="HAD_sf"/>
</dbReference>
<sequence>MVMKRKAFIFDLDDTLYDQFLTFKQGFDLFLGTYTGTEPLSSIPDTILHSIYIKSRYYGDQNFETIQKYPDKRFYYDSLRVRLAFQDFGFNLTEEDTNSIDTLYKKEQSNLILAHGMRACLTELKNAGHFIGVITNGYSQQQRDKLAALQVSDLMERETILVSADTPWIKPQKELFEYYISEHHLEDFATFYIGDSYENDVLGAWNSSITPIWLNKKKQLVEEGEHDLYHVTSYDDMYHLLKKISTQ</sequence>
<dbReference type="SFLD" id="SFLDS00003">
    <property type="entry name" value="Haloacid_Dehalogenase"/>
    <property type="match status" value="1"/>
</dbReference>
<organism evidence="4 5">
    <name type="scientific">Vagococcus proximus</name>
    <dbReference type="NCBI Taxonomy" id="2991417"/>
    <lineage>
        <taxon>Bacteria</taxon>
        <taxon>Bacillati</taxon>
        <taxon>Bacillota</taxon>
        <taxon>Bacilli</taxon>
        <taxon>Lactobacillales</taxon>
        <taxon>Enterococcaceae</taxon>
        <taxon>Vagococcus</taxon>
    </lineage>
</organism>
<evidence type="ECO:0000256" key="3">
    <source>
        <dbReference type="ARBA" id="ARBA00022842"/>
    </source>
</evidence>
<dbReference type="Pfam" id="PF13419">
    <property type="entry name" value="HAD_2"/>
    <property type="match status" value="1"/>
</dbReference>
<dbReference type="PANTHER" id="PTHR46470">
    <property type="entry name" value="N-ACYLNEURAMINATE-9-PHOSPHATASE"/>
    <property type="match status" value="1"/>
</dbReference>
<keyword evidence="3" id="KW-0460">Magnesium</keyword>
<keyword evidence="5" id="KW-1185">Reference proteome</keyword>
<dbReference type="Gene3D" id="3.40.50.1000">
    <property type="entry name" value="HAD superfamily/HAD-like"/>
    <property type="match status" value="1"/>
</dbReference>
<dbReference type="SFLD" id="SFLDG01129">
    <property type="entry name" value="C1.5:_HAD__Beta-PGM__Phosphata"/>
    <property type="match status" value="1"/>
</dbReference>
<name>A0ABT5WZ57_9ENTE</name>
<evidence type="ECO:0000313" key="5">
    <source>
        <dbReference type="Proteomes" id="UP001147148"/>
    </source>
</evidence>
<dbReference type="InterPro" id="IPR041492">
    <property type="entry name" value="HAD_2"/>
</dbReference>
<evidence type="ECO:0000256" key="1">
    <source>
        <dbReference type="ARBA" id="ARBA00022723"/>
    </source>
</evidence>
<keyword evidence="2 4" id="KW-0378">Hydrolase</keyword>
<dbReference type="InterPro" id="IPR036412">
    <property type="entry name" value="HAD-like_sf"/>
</dbReference>
<evidence type="ECO:0000313" key="4">
    <source>
        <dbReference type="EMBL" id="MDF0479048.1"/>
    </source>
</evidence>
<reference evidence="4" key="1">
    <citation type="submission" date="2022-10" db="EMBL/GenBank/DDBJ databases">
        <title>Vagococcus sp. isolated from poultry meat.</title>
        <authorList>
            <person name="Johansson P."/>
            <person name="Bjorkroth J."/>
        </authorList>
    </citation>
    <scope>NUCLEOTIDE SEQUENCE</scope>
    <source>
        <strain evidence="4">PNs007</strain>
    </source>
</reference>
<dbReference type="InterPro" id="IPR051400">
    <property type="entry name" value="HAD-like_hydrolase"/>
</dbReference>
<proteinExistence type="predicted"/>
<accession>A0ABT5WZ57</accession>
<evidence type="ECO:0000256" key="2">
    <source>
        <dbReference type="ARBA" id="ARBA00022801"/>
    </source>
</evidence>
<dbReference type="SUPFAM" id="SSF56784">
    <property type="entry name" value="HAD-like"/>
    <property type="match status" value="1"/>
</dbReference>
<comment type="caution">
    <text evidence="4">The sequence shown here is derived from an EMBL/GenBank/DDBJ whole genome shotgun (WGS) entry which is preliminary data.</text>
</comment>